<evidence type="ECO:0000313" key="4">
    <source>
        <dbReference type="Proteomes" id="UP001231189"/>
    </source>
</evidence>
<dbReference type="EMBL" id="JAUUTY010000005">
    <property type="protein sequence ID" value="KAK1630216.1"/>
    <property type="molecule type" value="Genomic_DNA"/>
</dbReference>
<feature type="compositionally biased region" description="Pro residues" evidence="1">
    <location>
        <begin position="78"/>
        <end position="92"/>
    </location>
</feature>
<protein>
    <recommendedName>
        <fullName evidence="2">Ribonuclease H1 N-terminal domain-containing protein</fullName>
    </recommendedName>
</protein>
<name>A0AAD8RQU3_LOLMU</name>
<sequence length="646" mass="72083">MYMPPMDEQAFRTHGDQLGRPPTVTKQRLVFTGLSQDTPPEAGNPAQVKPATVFSPNTLRKTIIGEPPKSTPATSEAPPAPEAPPAAPPAPPVGQVKKARKRGAKKGASSSQPAPKRIRADDMVPPTPDGLPRCHEAGKPILPPDMEHLASGPMLPLQNTIIYLESVLLKEKDPNYPVFTVKVPSDQNFVNEDPADIFFIAFEDVFNLFHSKRLDYNLVRLYAINLQMKINRERPRHIAVADPYYMRDSQLQDGSRTRTKAVRYLQNFMLMYKESNTILLPVFPEDKYCTLIILDPKWSLAQYFDSSSTTTKKDYKRIRGVLDEAILGYSKNGGTFDKNGQHIRPDTKKPGFKHVIDFPCVKQPAGSIKEAFYVLHHLKGFVEDAEMMSLPPKMTYYVVFEGRVPGVYEEWEECKKQVHKFSGNCYKGYPTRHEAVAKWRAHQANKSKMKTFLVLSLLLTIVAAGRLLHAAGYPVAPDFRAPGGWRLSAGGVPIPPPPTGGGALEAAIDEVLVTLSDEQRADPRFFPENYESWITFFRRRYERELAAYDGPPPPPARNNATGRRRWWSAPGRNLANVLAHIEAGNSPVLGMPPPEAATVLRRHGSSWMPRRMDPSSSSSGSRSASRSGGSTPATVKKEWLDRQEGW</sequence>
<dbReference type="AlphaFoldDB" id="A0AAD8RQU3"/>
<feature type="region of interest" description="Disordered" evidence="1">
    <location>
        <begin position="606"/>
        <end position="646"/>
    </location>
</feature>
<evidence type="ECO:0000313" key="3">
    <source>
        <dbReference type="EMBL" id="KAK1630216.1"/>
    </source>
</evidence>
<dbReference type="InterPro" id="IPR037056">
    <property type="entry name" value="RNase_H1_N_sf"/>
</dbReference>
<feature type="compositionally biased region" description="Low complexity" evidence="1">
    <location>
        <begin position="614"/>
        <end position="634"/>
    </location>
</feature>
<dbReference type="Proteomes" id="UP001231189">
    <property type="component" value="Unassembled WGS sequence"/>
</dbReference>
<dbReference type="InterPro" id="IPR011320">
    <property type="entry name" value="RNase_H1_N"/>
</dbReference>
<dbReference type="InterPro" id="IPR038765">
    <property type="entry name" value="Papain-like_cys_pep_sf"/>
</dbReference>
<keyword evidence="4" id="KW-1185">Reference proteome</keyword>
<comment type="caution">
    <text evidence="3">The sequence shown here is derived from an EMBL/GenBank/DDBJ whole genome shotgun (WGS) entry which is preliminary data.</text>
</comment>
<feature type="region of interest" description="Disordered" evidence="1">
    <location>
        <begin position="1"/>
        <end position="136"/>
    </location>
</feature>
<dbReference type="Pfam" id="PF01693">
    <property type="entry name" value="Cauli_VI"/>
    <property type="match status" value="1"/>
</dbReference>
<feature type="domain" description="Ribonuclease H1 N-terminal" evidence="2">
    <location>
        <begin position="396"/>
        <end position="436"/>
    </location>
</feature>
<dbReference type="Gene3D" id="3.40.970.10">
    <property type="entry name" value="Ribonuclease H1, N-terminal domain"/>
    <property type="match status" value="1"/>
</dbReference>
<gene>
    <name evidence="3" type="ORF">QYE76_004531</name>
</gene>
<reference evidence="3" key="1">
    <citation type="submission" date="2023-07" db="EMBL/GenBank/DDBJ databases">
        <title>A chromosome-level genome assembly of Lolium multiflorum.</title>
        <authorList>
            <person name="Chen Y."/>
            <person name="Copetti D."/>
            <person name="Kolliker R."/>
            <person name="Studer B."/>
        </authorList>
    </citation>
    <scope>NUCLEOTIDE SEQUENCE</scope>
    <source>
        <strain evidence="3">02402/16</strain>
        <tissue evidence="3">Leaf</tissue>
    </source>
</reference>
<organism evidence="3 4">
    <name type="scientific">Lolium multiflorum</name>
    <name type="common">Italian ryegrass</name>
    <name type="synonym">Lolium perenne subsp. multiflorum</name>
    <dbReference type="NCBI Taxonomy" id="4521"/>
    <lineage>
        <taxon>Eukaryota</taxon>
        <taxon>Viridiplantae</taxon>
        <taxon>Streptophyta</taxon>
        <taxon>Embryophyta</taxon>
        <taxon>Tracheophyta</taxon>
        <taxon>Spermatophyta</taxon>
        <taxon>Magnoliopsida</taxon>
        <taxon>Liliopsida</taxon>
        <taxon>Poales</taxon>
        <taxon>Poaceae</taxon>
        <taxon>BOP clade</taxon>
        <taxon>Pooideae</taxon>
        <taxon>Poodae</taxon>
        <taxon>Poeae</taxon>
        <taxon>Poeae Chloroplast Group 2 (Poeae type)</taxon>
        <taxon>Loliodinae</taxon>
        <taxon>Loliinae</taxon>
        <taxon>Lolium</taxon>
    </lineage>
</organism>
<feature type="compositionally biased region" description="Low complexity" evidence="1">
    <location>
        <begin position="67"/>
        <end position="77"/>
    </location>
</feature>
<dbReference type="InterPro" id="IPR009027">
    <property type="entry name" value="Ribosomal_bL9/RNase_H1_N"/>
</dbReference>
<evidence type="ECO:0000256" key="1">
    <source>
        <dbReference type="SAM" id="MobiDB-lite"/>
    </source>
</evidence>
<dbReference type="SUPFAM" id="SSF54001">
    <property type="entry name" value="Cysteine proteinases"/>
    <property type="match status" value="1"/>
</dbReference>
<accession>A0AAD8RQU3</accession>
<evidence type="ECO:0000259" key="2">
    <source>
        <dbReference type="Pfam" id="PF01693"/>
    </source>
</evidence>
<feature type="compositionally biased region" description="Basic and acidic residues" evidence="1">
    <location>
        <begin position="635"/>
        <end position="646"/>
    </location>
</feature>
<proteinExistence type="predicted"/>
<dbReference type="Gene3D" id="3.40.395.10">
    <property type="entry name" value="Adenoviral Proteinase, Chain A"/>
    <property type="match status" value="1"/>
</dbReference>
<dbReference type="SUPFAM" id="SSF55658">
    <property type="entry name" value="L9 N-domain-like"/>
    <property type="match status" value="1"/>
</dbReference>